<keyword evidence="4" id="KW-1185">Reference proteome</keyword>
<dbReference type="SUPFAM" id="SSF142338">
    <property type="entry name" value="CofD-like"/>
    <property type="match status" value="1"/>
</dbReference>
<evidence type="ECO:0000256" key="1">
    <source>
        <dbReference type="ARBA" id="ARBA00022490"/>
    </source>
</evidence>
<dbReference type="InterPro" id="IPR038136">
    <property type="entry name" value="CofD-like_dom_sf"/>
</dbReference>
<comment type="function">
    <text evidence="2">Required for morphogenesis under gluconeogenic growth conditions.</text>
</comment>
<evidence type="ECO:0000313" key="4">
    <source>
        <dbReference type="Proteomes" id="UP001634747"/>
    </source>
</evidence>
<dbReference type="InterPro" id="IPR002882">
    <property type="entry name" value="CofD"/>
</dbReference>
<evidence type="ECO:0000313" key="3">
    <source>
        <dbReference type="EMBL" id="MFN2975669.1"/>
    </source>
</evidence>
<dbReference type="PANTHER" id="PTHR30135:SF3">
    <property type="entry name" value="GLUCONEOGENESIS FACTOR-RELATED"/>
    <property type="match status" value="1"/>
</dbReference>
<dbReference type="EMBL" id="JBJYXY010000001">
    <property type="protein sequence ID" value="MFN2975669.1"/>
    <property type="molecule type" value="Genomic_DNA"/>
</dbReference>
<dbReference type="InterPro" id="IPR010119">
    <property type="entry name" value="Gluconeogen_factor"/>
</dbReference>
<comment type="subcellular location">
    <subcellularLocation>
        <location evidence="2">Cytoplasm</location>
    </subcellularLocation>
</comment>
<dbReference type="RefSeq" id="WP_263412812.1">
    <property type="nucleotide sequence ID" value="NZ_BAABBH010000001.1"/>
</dbReference>
<protein>
    <recommendedName>
        <fullName evidence="2">Putative gluconeogenesis factor</fullName>
    </recommendedName>
</protein>
<gene>
    <name evidence="3" type="primary">yvcK</name>
    <name evidence="3" type="ORF">ACK2TP_07825</name>
</gene>
<dbReference type="CDD" id="cd07187">
    <property type="entry name" value="YvcK_like"/>
    <property type="match status" value="1"/>
</dbReference>
<organism evidence="3 4">
    <name type="scientific">Terriglobus aquaticus</name>
    <dbReference type="NCBI Taxonomy" id="940139"/>
    <lineage>
        <taxon>Bacteria</taxon>
        <taxon>Pseudomonadati</taxon>
        <taxon>Acidobacteriota</taxon>
        <taxon>Terriglobia</taxon>
        <taxon>Terriglobales</taxon>
        <taxon>Acidobacteriaceae</taxon>
        <taxon>Terriglobus</taxon>
    </lineage>
</organism>
<dbReference type="Gene3D" id="3.40.50.10680">
    <property type="entry name" value="CofD-like domains"/>
    <property type="match status" value="1"/>
</dbReference>
<dbReference type="Pfam" id="PF01933">
    <property type="entry name" value="CofD"/>
    <property type="match status" value="1"/>
</dbReference>
<dbReference type="HAMAP" id="MF_00973">
    <property type="entry name" value="Gluconeogen_factor"/>
    <property type="match status" value="1"/>
</dbReference>
<comment type="caution">
    <text evidence="3">The sequence shown here is derived from an EMBL/GenBank/DDBJ whole genome shotgun (WGS) entry which is preliminary data.</text>
</comment>
<evidence type="ECO:0000256" key="2">
    <source>
        <dbReference type="HAMAP-Rule" id="MF_00973"/>
    </source>
</evidence>
<reference evidence="3 4" key="1">
    <citation type="submission" date="2024-12" db="EMBL/GenBank/DDBJ databases">
        <authorList>
            <person name="Lee Y."/>
        </authorList>
    </citation>
    <scope>NUCLEOTIDE SEQUENCE [LARGE SCALE GENOMIC DNA]</scope>
    <source>
        <strain evidence="3 4">03SUJ4</strain>
    </source>
</reference>
<comment type="similarity">
    <text evidence="2">Belongs to the gluconeogenesis factor family.</text>
</comment>
<accession>A0ABW9KM85</accession>
<dbReference type="Proteomes" id="UP001634747">
    <property type="component" value="Unassembled WGS sequence"/>
</dbReference>
<dbReference type="NCBIfam" id="TIGR01826">
    <property type="entry name" value="CofD_related"/>
    <property type="match status" value="1"/>
</dbReference>
<name>A0ABW9KM85_9BACT</name>
<sequence length="350" mass="37642">MTSCSTDRPLRVVAIGGGTGLSTLLRGLKHYTKPLGPKSKDAPQAPCCIQQLTAVVTVTDDGGSSGRLRRDLRMLPPGDVRNCIAALSEDESLLSHLFQFRFPEAEDGQDTGLAGHSFGNLFLAALTHITGDFSQAVQMSSQVLAARGQIFPATNTDVHLSAVMDDGTVVEGETNITASTKIIRELHMHPADAPPMQQTLRAIAEADLITLGPGSLYTSLITNLLVRGIPEALAASRATRVYICNLMTQANESLGLTASQHLSRIQDHAGDRIFDYALINDAPLSPELVERYAREGQSPIAPDIDAIRSLGIVPVTGSFAHEGEKLRHDYDRLAESLIELGQRGRPRHSP</sequence>
<keyword evidence="1 2" id="KW-0963">Cytoplasm</keyword>
<proteinExistence type="inferred from homology"/>
<dbReference type="PANTHER" id="PTHR30135">
    <property type="entry name" value="UNCHARACTERIZED PROTEIN YVCK-RELATED"/>
    <property type="match status" value="1"/>
</dbReference>